<dbReference type="Gene3D" id="2.30.29.30">
    <property type="entry name" value="Pleckstrin-homology domain (PH domain)/Phosphotyrosine-binding domain (PTB)"/>
    <property type="match status" value="1"/>
</dbReference>
<protein>
    <recommendedName>
        <fullName evidence="7">Obg-like ATPase 1</fullName>
    </recommendedName>
</protein>
<dbReference type="InterPro" id="IPR004396">
    <property type="entry name" value="ATPase_YchF/OLA1"/>
</dbReference>
<evidence type="ECO:0000259" key="9">
    <source>
        <dbReference type="PROSITE" id="PS51710"/>
    </source>
</evidence>
<feature type="domain" description="TGS" evidence="10">
    <location>
        <begin position="312"/>
        <end position="395"/>
    </location>
</feature>
<dbReference type="HAMAP" id="MF_00944">
    <property type="entry name" value="YchF_OLA1_ATPase"/>
    <property type="match status" value="1"/>
</dbReference>
<evidence type="ECO:0000313" key="12">
    <source>
        <dbReference type="Proteomes" id="UP000279259"/>
    </source>
</evidence>
<keyword evidence="5 7" id="KW-0067">ATP-binding</keyword>
<dbReference type="InterPro" id="IPR023192">
    <property type="entry name" value="TGS-like_dom_sf"/>
</dbReference>
<dbReference type="SUPFAM" id="SSF81271">
    <property type="entry name" value="TGS-like"/>
    <property type="match status" value="1"/>
</dbReference>
<dbReference type="InterPro" id="IPR004095">
    <property type="entry name" value="TGS"/>
</dbReference>
<dbReference type="Proteomes" id="UP000279259">
    <property type="component" value="Unassembled WGS sequence"/>
</dbReference>
<keyword evidence="7" id="KW-0378">Hydrolase</keyword>
<evidence type="ECO:0000259" key="10">
    <source>
        <dbReference type="PROSITE" id="PS51880"/>
    </source>
</evidence>
<keyword evidence="3 7" id="KW-0963">Cytoplasm</keyword>
<feature type="region of interest" description="Disordered" evidence="8">
    <location>
        <begin position="462"/>
        <end position="481"/>
    </location>
</feature>
<comment type="caution">
    <text evidence="11">The sequence shown here is derived from an EMBL/GenBank/DDBJ whole genome shotgun (WGS) entry which is preliminary data.</text>
</comment>
<evidence type="ECO:0000256" key="3">
    <source>
        <dbReference type="ARBA" id="ARBA00022490"/>
    </source>
</evidence>
<feature type="compositionally biased region" description="Basic and acidic residues" evidence="8">
    <location>
        <begin position="598"/>
        <end position="608"/>
    </location>
</feature>
<dbReference type="Pfam" id="PF01926">
    <property type="entry name" value="MMR_HSR1"/>
    <property type="match status" value="1"/>
</dbReference>
<dbReference type="InterPro" id="IPR013029">
    <property type="entry name" value="YchF_C"/>
</dbReference>
<sequence length="608" mass="66217">MPPKKKQEEAKKTLLGRPGNNLKIGIVGLPNVGKSSFFNTLSQTDLGKAANFPYATIDPEEARIPVPDPRFDWLCEVYKPASKVPAFLTCIDIAGLTAGASTGAGLGNAFLSHVRAVDGIFQCVRAFDDAEVIHVEGDVDPLRDMQIISTELRLKDIEWVEKELEKHKKNARSLGNVSLADKAKKEEAATVEKIYKILTEENKDVRKGTWTNKEIEVINSLTLLTAKPITYLVNLSERDFVRKKNKWLPKIKAWIDENNPGDSLIPFSVALEERLVTMSDEEKIEEAEKLGMGKINPSALGKITTAGYASLDLIRYFTCGPDEVRAWTIRKGLKAPQAAGVIHSDFENKFVCGEIMAFEDLKEFGSEAQVKANGKLRQQGKPYEVQDGDICYWKSGHAVAFLPTSGEPRGGFTLPYTSLTLHALTPASEGSPAHIYCQVDESDAVRLPAGGVGENGQIQEGLMGGMNGHGYGSSADGEDGEEEYAEMREVRLYVEAEKLQPLFSALSSCSALHASLLPSGEPSSFGFFPSNDDIDDGEGEWSDADEEDDGEQDGEGEGEGGEEGGAGRSIDPVSRFESLIDWGSVPKPLGWDEDAEEVAARVEDAPEP</sequence>
<dbReference type="Pfam" id="PF06071">
    <property type="entry name" value="YchF-GTPase_C"/>
    <property type="match status" value="1"/>
</dbReference>
<dbReference type="InterPro" id="IPR012675">
    <property type="entry name" value="Beta-grasp_dom_sf"/>
</dbReference>
<dbReference type="GO" id="GO:0005525">
    <property type="term" value="F:GTP binding"/>
    <property type="evidence" value="ECO:0007669"/>
    <property type="project" value="InterPro"/>
</dbReference>
<dbReference type="CDD" id="cd01900">
    <property type="entry name" value="YchF"/>
    <property type="match status" value="1"/>
</dbReference>
<proteinExistence type="inferred from homology"/>
<dbReference type="PRINTS" id="PR00326">
    <property type="entry name" value="GTP1OBG"/>
</dbReference>
<dbReference type="PROSITE" id="PS51710">
    <property type="entry name" value="G_OBG"/>
    <property type="match status" value="1"/>
</dbReference>
<accession>A0A427XN06</accession>
<evidence type="ECO:0000256" key="2">
    <source>
        <dbReference type="ARBA" id="ARBA00004496"/>
    </source>
</evidence>
<dbReference type="FunFam" id="3.10.20.30:FF:000001">
    <property type="entry name" value="Ribosome-binding ATPase YchF"/>
    <property type="match status" value="1"/>
</dbReference>
<evidence type="ECO:0000256" key="7">
    <source>
        <dbReference type="HAMAP-Rule" id="MF_03167"/>
    </source>
</evidence>
<keyword evidence="4 7" id="KW-0547">Nucleotide-binding</keyword>
<evidence type="ECO:0000256" key="6">
    <source>
        <dbReference type="ARBA" id="ARBA00023242"/>
    </source>
</evidence>
<organism evidence="11 12">
    <name type="scientific">Saitozyma podzolica</name>
    <dbReference type="NCBI Taxonomy" id="1890683"/>
    <lineage>
        <taxon>Eukaryota</taxon>
        <taxon>Fungi</taxon>
        <taxon>Dikarya</taxon>
        <taxon>Basidiomycota</taxon>
        <taxon>Agaricomycotina</taxon>
        <taxon>Tremellomycetes</taxon>
        <taxon>Tremellales</taxon>
        <taxon>Trimorphomycetaceae</taxon>
        <taxon>Saitozyma</taxon>
    </lineage>
</organism>
<name>A0A427XN06_9TREE</name>
<dbReference type="InterPro" id="IPR012676">
    <property type="entry name" value="TGS-like"/>
</dbReference>
<dbReference type="GO" id="GO:0016887">
    <property type="term" value="F:ATP hydrolysis activity"/>
    <property type="evidence" value="ECO:0007669"/>
    <property type="project" value="UniProtKB-UniRule"/>
</dbReference>
<dbReference type="STRING" id="1890683.A0A427XN06"/>
<keyword evidence="12" id="KW-1185">Reference proteome</keyword>
<dbReference type="GO" id="GO:0005634">
    <property type="term" value="C:nucleus"/>
    <property type="evidence" value="ECO:0007669"/>
    <property type="project" value="UniProtKB-SubCell"/>
</dbReference>
<dbReference type="SUPFAM" id="SSF52540">
    <property type="entry name" value="P-loop containing nucleoside triphosphate hydrolases"/>
    <property type="match status" value="1"/>
</dbReference>
<evidence type="ECO:0000256" key="1">
    <source>
        <dbReference type="ARBA" id="ARBA00004123"/>
    </source>
</evidence>
<dbReference type="InterPro" id="IPR011993">
    <property type="entry name" value="PH-like_dom_sf"/>
</dbReference>
<dbReference type="PANTHER" id="PTHR23305">
    <property type="entry name" value="OBG GTPASE FAMILY"/>
    <property type="match status" value="1"/>
</dbReference>
<gene>
    <name evidence="11" type="ORF">EHS25_007229</name>
</gene>
<dbReference type="PANTHER" id="PTHR23305:SF11">
    <property type="entry name" value="OBG-LIKE ATPASE 1"/>
    <property type="match status" value="1"/>
</dbReference>
<dbReference type="InterPro" id="IPR006073">
    <property type="entry name" value="GTP-bd"/>
</dbReference>
<reference evidence="11 12" key="1">
    <citation type="submission" date="2018-11" db="EMBL/GenBank/DDBJ databases">
        <title>Genome sequence of Saitozyma podzolica DSM 27192.</title>
        <authorList>
            <person name="Aliyu H."/>
            <person name="Gorte O."/>
            <person name="Ochsenreither K."/>
        </authorList>
    </citation>
    <scope>NUCLEOTIDE SEQUENCE [LARGE SCALE GENOMIC DNA]</scope>
    <source>
        <strain evidence="11 12">DSM 27192</strain>
    </source>
</reference>
<feature type="binding site" evidence="7">
    <location>
        <position position="235"/>
    </location>
    <ligand>
        <name>ATP</name>
        <dbReference type="ChEBI" id="CHEBI:30616"/>
    </ligand>
</feature>
<dbReference type="NCBIfam" id="TIGR00092">
    <property type="entry name" value="redox-regulated ATPase YchF"/>
    <property type="match status" value="1"/>
</dbReference>
<dbReference type="Pfam" id="PF03517">
    <property type="entry name" value="Voldacs"/>
    <property type="match status" value="1"/>
</dbReference>
<evidence type="ECO:0000256" key="4">
    <source>
        <dbReference type="ARBA" id="ARBA00022741"/>
    </source>
</evidence>
<feature type="compositionally biased region" description="Acidic residues" evidence="8">
    <location>
        <begin position="532"/>
        <end position="562"/>
    </location>
</feature>
<dbReference type="Gene3D" id="1.10.150.300">
    <property type="entry name" value="TGS-like domain"/>
    <property type="match status" value="1"/>
</dbReference>
<comment type="subcellular location">
    <subcellularLocation>
        <location evidence="2 7">Cytoplasm</location>
    </subcellularLocation>
    <subcellularLocation>
        <location evidence="1">Nucleus</location>
    </subcellularLocation>
</comment>
<dbReference type="EMBL" id="RSCD01000036">
    <property type="protein sequence ID" value="RSH80124.1"/>
    <property type="molecule type" value="Genomic_DNA"/>
</dbReference>
<dbReference type="InterPro" id="IPR041706">
    <property type="entry name" value="YchF_N"/>
</dbReference>
<feature type="region of interest" description="Disordered" evidence="8">
    <location>
        <begin position="521"/>
        <end position="608"/>
    </location>
</feature>
<feature type="compositionally biased region" description="Gly residues" evidence="8">
    <location>
        <begin position="462"/>
        <end position="471"/>
    </location>
</feature>
<keyword evidence="6" id="KW-0539">Nucleus</keyword>
<dbReference type="InterPro" id="IPR027417">
    <property type="entry name" value="P-loop_NTPase"/>
</dbReference>
<comment type="similarity">
    <text evidence="7">Belongs to the TRAFAC class OBG-HflX-like GTPase superfamily. OBG GTPase family. YchF/OLA1 subfamily.</text>
</comment>
<comment type="function">
    <text evidence="7">Hydrolyzes ATP, and can also hydrolyze GTP with lower efficiency. Has lower affinity for GTP.</text>
</comment>
<dbReference type="Gene3D" id="3.10.20.30">
    <property type="match status" value="1"/>
</dbReference>
<evidence type="ECO:0000256" key="8">
    <source>
        <dbReference type="SAM" id="MobiDB-lite"/>
    </source>
</evidence>
<dbReference type="OrthoDB" id="424823at2759"/>
<dbReference type="CDD" id="cd04867">
    <property type="entry name" value="TGS_YchF_OLA1"/>
    <property type="match status" value="1"/>
</dbReference>
<evidence type="ECO:0000256" key="5">
    <source>
        <dbReference type="ARBA" id="ARBA00022840"/>
    </source>
</evidence>
<dbReference type="FunFam" id="1.10.150.300:FF:000001">
    <property type="entry name" value="Ribosome-binding ATPase YchF"/>
    <property type="match status" value="1"/>
</dbReference>
<dbReference type="AlphaFoldDB" id="A0A427XN06"/>
<dbReference type="Gene3D" id="3.40.50.300">
    <property type="entry name" value="P-loop containing nucleotide triphosphate hydrolases"/>
    <property type="match status" value="1"/>
</dbReference>
<dbReference type="InterPro" id="IPR039924">
    <property type="entry name" value="ICln/Lot5/Saf5"/>
</dbReference>
<dbReference type="InterPro" id="IPR031167">
    <property type="entry name" value="G_OBG"/>
</dbReference>
<evidence type="ECO:0000313" key="11">
    <source>
        <dbReference type="EMBL" id="RSH80124.1"/>
    </source>
</evidence>
<comment type="subunit">
    <text evidence="7">Monomer.</text>
</comment>
<dbReference type="GO" id="GO:0043023">
    <property type="term" value="F:ribosomal large subunit binding"/>
    <property type="evidence" value="ECO:0007669"/>
    <property type="project" value="UniProtKB-UniRule"/>
</dbReference>
<dbReference type="GO" id="GO:0005524">
    <property type="term" value="F:ATP binding"/>
    <property type="evidence" value="ECO:0007669"/>
    <property type="project" value="UniProtKB-UniRule"/>
</dbReference>
<dbReference type="PROSITE" id="PS51880">
    <property type="entry name" value="TGS"/>
    <property type="match status" value="1"/>
</dbReference>
<feature type="compositionally biased region" description="Low complexity" evidence="8">
    <location>
        <begin position="521"/>
        <end position="530"/>
    </location>
</feature>
<feature type="binding site" evidence="7">
    <location>
        <begin position="31"/>
        <end position="36"/>
    </location>
    <ligand>
        <name>ATP</name>
        <dbReference type="ChEBI" id="CHEBI:30616"/>
    </ligand>
</feature>
<dbReference type="GO" id="GO:0005737">
    <property type="term" value="C:cytoplasm"/>
    <property type="evidence" value="ECO:0007669"/>
    <property type="project" value="UniProtKB-SubCell"/>
</dbReference>
<feature type="domain" description="OBG-type G" evidence="9">
    <location>
        <begin position="22"/>
        <end position="287"/>
    </location>
</feature>